<proteinExistence type="predicted"/>
<evidence type="ECO:0000259" key="3">
    <source>
        <dbReference type="Pfam" id="PF05065"/>
    </source>
</evidence>
<evidence type="ECO:0000256" key="2">
    <source>
        <dbReference type="ARBA" id="ARBA00022844"/>
    </source>
</evidence>
<dbReference type="SUPFAM" id="SSF56563">
    <property type="entry name" value="Major capsid protein gp5"/>
    <property type="match status" value="1"/>
</dbReference>
<dbReference type="GO" id="GO:0044423">
    <property type="term" value="C:virion component"/>
    <property type="evidence" value="ECO:0007669"/>
    <property type="project" value="UniProtKB-KW"/>
</dbReference>
<organism evidence="4">
    <name type="scientific">Siphoviridae sp. ctkL634</name>
    <dbReference type="NCBI Taxonomy" id="2826442"/>
    <lineage>
        <taxon>Viruses</taxon>
        <taxon>Duplodnaviria</taxon>
        <taxon>Heunggongvirae</taxon>
        <taxon>Uroviricota</taxon>
        <taxon>Caudoviricetes</taxon>
    </lineage>
</organism>
<dbReference type="EMBL" id="BK014911">
    <property type="protein sequence ID" value="DAD82026.1"/>
    <property type="molecule type" value="Genomic_DNA"/>
</dbReference>
<protein>
    <submittedName>
        <fullName evidence="4">Major capsid protein</fullName>
    </submittedName>
</protein>
<feature type="domain" description="Phage capsid-like C-terminal" evidence="3">
    <location>
        <begin position="130"/>
        <end position="402"/>
    </location>
</feature>
<evidence type="ECO:0000313" key="4">
    <source>
        <dbReference type="EMBL" id="DAD82026.1"/>
    </source>
</evidence>
<dbReference type="NCBIfam" id="TIGR01554">
    <property type="entry name" value="major_cap_HK97"/>
    <property type="match status" value="1"/>
</dbReference>
<evidence type="ECO:0000256" key="1">
    <source>
        <dbReference type="ARBA" id="ARBA00004328"/>
    </source>
</evidence>
<dbReference type="Pfam" id="PF05065">
    <property type="entry name" value="Phage_capsid"/>
    <property type="match status" value="1"/>
</dbReference>
<reference evidence="4" key="1">
    <citation type="journal article" date="2021" name="Proc. Natl. Acad. Sci. U.S.A.">
        <title>A Catalog of Tens of Thousands of Viruses from Human Metagenomes Reveals Hidden Associations with Chronic Diseases.</title>
        <authorList>
            <person name="Tisza M.J."/>
            <person name="Buck C.B."/>
        </authorList>
    </citation>
    <scope>NUCLEOTIDE SEQUENCE</scope>
    <source>
        <strain evidence="4">CtkL634</strain>
    </source>
</reference>
<dbReference type="InterPro" id="IPR024455">
    <property type="entry name" value="Phage_capsid"/>
</dbReference>
<dbReference type="InterPro" id="IPR054612">
    <property type="entry name" value="Phage_capsid-like_C"/>
</dbReference>
<sequence>MNKKQYLDKRKALMNEAQKLIDAGKAKEAEEKMQEIKDLDDQWDAIAQAEANFRALNKEPKALNPNQIQDKIADTSEFTKDTPVAKVWASEEYKNAWAKNMMGLKLNEKETEAYSLVNEAFTHTTGNTSIVVPKTVSNGIWEMVGELYPYFNDVLKTYVNGVLSMIQEDTSSDAKWYDEDTETEDGKETFKEFILNGCELARNIKVSWKLKEMSIEDFIRYIQRKMAKKMGGGAGYGVTHGAGPKANSGKPEPTGVVTALEAEVGTPQVITYTHGGDPTYKDMLKLRSLVKSGYSAGLAVYANTNTIWNKIANIVDGNKRPIFVADPSAGGAHRVLGMLIKEDDSMKDGEILASNAKYGYQLNINKEMSMIPEDHVTERKTYYCGYAIMDGNVITTKAHALLKEAKA</sequence>
<comment type="subcellular location">
    <subcellularLocation>
        <location evidence="1">Virion</location>
    </subcellularLocation>
</comment>
<accession>A0A8S5MIG1</accession>
<name>A0A8S5MIG1_9CAUD</name>
<keyword evidence="2" id="KW-0946">Virion</keyword>